<reference evidence="2" key="1">
    <citation type="submission" date="2022-12" db="EMBL/GenBank/DDBJ databases">
        <authorList>
            <person name="Webb A."/>
        </authorList>
    </citation>
    <scope>NUCLEOTIDE SEQUENCE</scope>
    <source>
        <strain evidence="2">Pd1</strain>
    </source>
</reference>
<feature type="region of interest" description="Disordered" evidence="1">
    <location>
        <begin position="39"/>
        <end position="117"/>
    </location>
</feature>
<accession>A0AAV0VCH5</accession>
<evidence type="ECO:0000256" key="1">
    <source>
        <dbReference type="SAM" id="MobiDB-lite"/>
    </source>
</evidence>
<evidence type="ECO:0000313" key="3">
    <source>
        <dbReference type="Proteomes" id="UP001162029"/>
    </source>
</evidence>
<organism evidence="2 3">
    <name type="scientific">Peronospora destructor</name>
    <dbReference type="NCBI Taxonomy" id="86335"/>
    <lineage>
        <taxon>Eukaryota</taxon>
        <taxon>Sar</taxon>
        <taxon>Stramenopiles</taxon>
        <taxon>Oomycota</taxon>
        <taxon>Peronosporomycetes</taxon>
        <taxon>Peronosporales</taxon>
        <taxon>Peronosporaceae</taxon>
        <taxon>Peronospora</taxon>
    </lineage>
</organism>
<evidence type="ECO:0000313" key="2">
    <source>
        <dbReference type="EMBL" id="CAI5745555.1"/>
    </source>
</evidence>
<dbReference type="AlphaFoldDB" id="A0AAV0VCH5"/>
<gene>
    <name evidence="2" type="ORF">PDE001_LOCUS10619</name>
</gene>
<dbReference type="EMBL" id="CANTFM010002290">
    <property type="protein sequence ID" value="CAI5745555.1"/>
    <property type="molecule type" value="Genomic_DNA"/>
</dbReference>
<name>A0AAV0VCH5_9STRA</name>
<feature type="compositionally biased region" description="Acidic residues" evidence="1">
    <location>
        <begin position="99"/>
        <end position="117"/>
    </location>
</feature>
<keyword evidence="3" id="KW-1185">Reference proteome</keyword>
<proteinExistence type="predicted"/>
<feature type="compositionally biased region" description="Basic residues" evidence="1">
    <location>
        <begin position="60"/>
        <end position="70"/>
    </location>
</feature>
<dbReference type="Proteomes" id="UP001162029">
    <property type="component" value="Unassembled WGS sequence"/>
</dbReference>
<sequence>MVLFRCQRDSDTRKMVLAAKAYRGGVFDAVSLGRFWTTTHTEKKTQTSQSEQGDRENGHPKHKRYNRHKGRDGGEKKGNDYYFPQHVEQDKDEGIGLLEFDDVDGEEDVLNLDDDEE</sequence>
<comment type="caution">
    <text evidence="2">The sequence shown here is derived from an EMBL/GenBank/DDBJ whole genome shotgun (WGS) entry which is preliminary data.</text>
</comment>
<protein>
    <submittedName>
        <fullName evidence="2">Uncharacterized protein</fullName>
    </submittedName>
</protein>